<comment type="caution">
    <text evidence="3">The sequence shown here is derived from an EMBL/GenBank/DDBJ whole genome shotgun (WGS) entry which is preliminary data.</text>
</comment>
<evidence type="ECO:0000259" key="2">
    <source>
        <dbReference type="Pfam" id="PF13304"/>
    </source>
</evidence>
<dbReference type="PIRSF" id="PIRSF029347">
    <property type="entry name" value="RecF"/>
    <property type="match status" value="1"/>
</dbReference>
<feature type="domain" description="ATPase AAA-type core" evidence="2">
    <location>
        <begin position="34"/>
        <end position="144"/>
    </location>
</feature>
<accession>A0ABV8GC70</accession>
<evidence type="ECO:0000256" key="1">
    <source>
        <dbReference type="ARBA" id="ARBA00023236"/>
    </source>
</evidence>
<dbReference type="PANTHER" id="PTHR32182:SF22">
    <property type="entry name" value="ATP-DEPENDENT ENDONUCLEASE, OLD FAMILY-RELATED"/>
    <property type="match status" value="1"/>
</dbReference>
<dbReference type="EMBL" id="JBHSBI010000010">
    <property type="protein sequence ID" value="MFC4009897.1"/>
    <property type="molecule type" value="Genomic_DNA"/>
</dbReference>
<dbReference type="Pfam" id="PF13304">
    <property type="entry name" value="AAA_21"/>
    <property type="match status" value="2"/>
</dbReference>
<feature type="domain" description="ATPase AAA-type core" evidence="2">
    <location>
        <begin position="292"/>
        <end position="361"/>
    </location>
</feature>
<dbReference type="Proteomes" id="UP001595851">
    <property type="component" value="Unassembled WGS sequence"/>
</dbReference>
<dbReference type="InterPro" id="IPR014555">
    <property type="entry name" value="RecF-like"/>
</dbReference>
<keyword evidence="1" id="KW-0742">SOS response</keyword>
<keyword evidence="4" id="KW-1185">Reference proteome</keyword>
<evidence type="ECO:0000313" key="3">
    <source>
        <dbReference type="EMBL" id="MFC4009897.1"/>
    </source>
</evidence>
<organism evidence="3 4">
    <name type="scientific">Nonomuraea purpurea</name>
    <dbReference type="NCBI Taxonomy" id="1849276"/>
    <lineage>
        <taxon>Bacteria</taxon>
        <taxon>Bacillati</taxon>
        <taxon>Actinomycetota</taxon>
        <taxon>Actinomycetes</taxon>
        <taxon>Streptosporangiales</taxon>
        <taxon>Streptosporangiaceae</taxon>
        <taxon>Nonomuraea</taxon>
    </lineage>
</organism>
<dbReference type="InterPro" id="IPR027417">
    <property type="entry name" value="P-loop_NTPase"/>
</dbReference>
<name>A0ABV8GC70_9ACTN</name>
<dbReference type="InterPro" id="IPR003959">
    <property type="entry name" value="ATPase_AAA_core"/>
</dbReference>
<dbReference type="Gene3D" id="3.40.50.300">
    <property type="entry name" value="P-loop containing nucleotide triphosphate hydrolases"/>
    <property type="match status" value="2"/>
</dbReference>
<keyword evidence="1" id="KW-0227">DNA damage</keyword>
<dbReference type="SUPFAM" id="SSF52540">
    <property type="entry name" value="P-loop containing nucleoside triphosphate hydrolases"/>
    <property type="match status" value="1"/>
</dbReference>
<protein>
    <submittedName>
        <fullName evidence="3">AAA family ATPase</fullName>
    </submittedName>
</protein>
<dbReference type="PANTHER" id="PTHR32182">
    <property type="entry name" value="DNA REPLICATION AND REPAIR PROTEIN RECF"/>
    <property type="match status" value="1"/>
</dbReference>
<dbReference type="RefSeq" id="WP_379529912.1">
    <property type="nucleotide sequence ID" value="NZ_JBHSBI010000010.1"/>
</dbReference>
<reference evidence="4" key="1">
    <citation type="journal article" date="2019" name="Int. J. Syst. Evol. Microbiol.">
        <title>The Global Catalogue of Microorganisms (GCM) 10K type strain sequencing project: providing services to taxonomists for standard genome sequencing and annotation.</title>
        <authorList>
            <consortium name="The Broad Institute Genomics Platform"/>
            <consortium name="The Broad Institute Genome Sequencing Center for Infectious Disease"/>
            <person name="Wu L."/>
            <person name="Ma J."/>
        </authorList>
    </citation>
    <scope>NUCLEOTIDE SEQUENCE [LARGE SCALE GENOMIC DNA]</scope>
    <source>
        <strain evidence="4">TBRC 1276</strain>
    </source>
</reference>
<sequence length="422" mass="45871">MSDSIHQSAPPFVARLGVRDYKSIGSCEVDFGPLTILVGLNAAGKSNLLDAIKFVCDALVDSPRRALAKRGGLRSVLRRFPEGGSAGSFAIALELAFSDGDTARYEIEVAADPEGEFNHLVTKERCELHDSGDVHSFTADFTGERRREVYGGITGAILSPEELLLPVVGRLAPFIGLLRAMVGLRFYELDTDVLRELDESSAGQRPLGERGEHLGQVLTQLQADHPSFKQSMDEYLRAIVPSSLGVDPRYQGDYTTISARFWTGDPHLPYWDAINAGAVNAGDPHVRVFEREQLSEGTVRAVGVLAALHQPGTLTGDIRLVALEEPEIAIHPSNVVALFSAMREASSRTQVIATTQSSDLLSAEDISPDDLRIVEMRNSATVVGGLDDHTRSYLEERPSELSELHRQGYLSPMVPPGEVCQA</sequence>
<proteinExistence type="predicted"/>
<evidence type="ECO:0000313" key="4">
    <source>
        <dbReference type="Proteomes" id="UP001595851"/>
    </source>
</evidence>
<gene>
    <name evidence="3" type="ORF">ACFOY2_21890</name>
</gene>